<name>A0A1H0P3K4_9BACT</name>
<dbReference type="EMBL" id="FNJI01000008">
    <property type="protein sequence ID" value="SDO99657.1"/>
    <property type="molecule type" value="Genomic_DNA"/>
</dbReference>
<gene>
    <name evidence="2" type="ORF">SAMN05660330_01568</name>
</gene>
<dbReference type="PANTHER" id="PTHR37804">
    <property type="entry name" value="CDAA REGULATORY PROTEIN CDAR"/>
    <property type="match status" value="1"/>
</dbReference>
<dbReference type="Proteomes" id="UP000199073">
    <property type="component" value="Unassembled WGS sequence"/>
</dbReference>
<feature type="transmembrane region" description="Helical" evidence="1">
    <location>
        <begin position="22"/>
        <end position="39"/>
    </location>
</feature>
<dbReference type="AlphaFoldDB" id="A0A1H0P3K4"/>
<proteinExistence type="predicted"/>
<protein>
    <submittedName>
        <fullName evidence="2">YbbR-like protein</fullName>
    </submittedName>
</protein>
<evidence type="ECO:0000313" key="2">
    <source>
        <dbReference type="EMBL" id="SDO99657.1"/>
    </source>
</evidence>
<dbReference type="RefSeq" id="WP_092221512.1">
    <property type="nucleotide sequence ID" value="NZ_FNJI01000008.1"/>
</dbReference>
<keyword evidence="1" id="KW-0472">Membrane</keyword>
<accession>A0A1H0P3K4</accession>
<keyword evidence="1" id="KW-1133">Transmembrane helix</keyword>
<organism evidence="2 3">
    <name type="scientific">Desulforhopalus singaporensis</name>
    <dbReference type="NCBI Taxonomy" id="91360"/>
    <lineage>
        <taxon>Bacteria</taxon>
        <taxon>Pseudomonadati</taxon>
        <taxon>Thermodesulfobacteriota</taxon>
        <taxon>Desulfobulbia</taxon>
        <taxon>Desulfobulbales</taxon>
        <taxon>Desulfocapsaceae</taxon>
        <taxon>Desulforhopalus</taxon>
    </lineage>
</organism>
<evidence type="ECO:0000313" key="3">
    <source>
        <dbReference type="Proteomes" id="UP000199073"/>
    </source>
</evidence>
<keyword evidence="1" id="KW-0812">Transmembrane</keyword>
<dbReference type="PANTHER" id="PTHR37804:SF1">
    <property type="entry name" value="CDAA REGULATORY PROTEIN CDAR"/>
    <property type="match status" value="1"/>
</dbReference>
<reference evidence="2 3" key="1">
    <citation type="submission" date="2016-10" db="EMBL/GenBank/DDBJ databases">
        <authorList>
            <person name="de Groot N.N."/>
        </authorList>
    </citation>
    <scope>NUCLEOTIDE SEQUENCE [LARGE SCALE GENOMIC DNA]</scope>
    <source>
        <strain evidence="2 3">DSM 12130</strain>
    </source>
</reference>
<dbReference type="Pfam" id="PF07949">
    <property type="entry name" value="YbbR"/>
    <property type="match status" value="1"/>
</dbReference>
<dbReference type="InterPro" id="IPR053154">
    <property type="entry name" value="c-di-AMP_regulator"/>
</dbReference>
<sequence>MKDKLSSIFDIKVLATLFSRDWLLRFISLFLAVVLWYFVGGEDRVDKTVMVPLEIINLPRDLVISNQFKKEMEVTVSGPRTQIMEMAEKGVTRQVDLSSASPGSMVIETRNEQVPVPRGVTVQRVQPSSIILSLDKLIQKHFPVSARTVGKVANGYFIKSLTTDPAEITITGPQTILSQVDELYTKAINLTGVKQSGQLQVPLELDAAIVELIGETSVTAELHIALETQTIVYDDLKVHVTIDGAPVVVDPPTVQVTARVPDLLLKKTTDPNDFISVTAERQTGYDGLRVVVSAKSSAGFPVEVVEVNPQTVFLANEKSGSRPKGESGHVQFSASGKADVEMVKLVKQIREESNSAGSGGVIVIKRDRVKKYIEQ</sequence>
<dbReference type="Gene3D" id="2.170.120.30">
    <property type="match status" value="1"/>
</dbReference>
<dbReference type="STRING" id="91360.SAMN05660330_01568"/>
<dbReference type="Gene3D" id="2.170.120.40">
    <property type="entry name" value="YbbR-like domain"/>
    <property type="match status" value="1"/>
</dbReference>
<evidence type="ECO:0000256" key="1">
    <source>
        <dbReference type="SAM" id="Phobius"/>
    </source>
</evidence>
<keyword evidence="3" id="KW-1185">Reference proteome</keyword>
<dbReference type="InterPro" id="IPR012505">
    <property type="entry name" value="YbbR"/>
</dbReference>
<dbReference type="OrthoDB" id="128578at2"/>